<feature type="signal peptide" evidence="1">
    <location>
        <begin position="1"/>
        <end position="19"/>
    </location>
</feature>
<reference evidence="3 4" key="1">
    <citation type="submission" date="2024-05" db="EMBL/GenBank/DDBJ databases">
        <authorList>
            <person name="Wallberg A."/>
        </authorList>
    </citation>
    <scope>NUCLEOTIDE SEQUENCE [LARGE SCALE GENOMIC DNA]</scope>
</reference>
<sequence length="166" mass="18328">MSSAMFYFAILAVLATAYTELPGPLRSKSSGIDLCTVPEPDCDHRPTKKYVKDPKDCTRFFDCEDTNINGPPIPCPESQYFNEQLGDAGSYPPCAASSNCVRECQCVQECLEDGQVYADLQDCGKYYKCICVGPNPDECYSVSEPCKQDTYFNGRECGTNPDLCCP</sequence>
<evidence type="ECO:0000313" key="3">
    <source>
        <dbReference type="EMBL" id="CAL4088724.1"/>
    </source>
</evidence>
<keyword evidence="4" id="KW-1185">Reference proteome</keyword>
<dbReference type="InterPro" id="IPR002557">
    <property type="entry name" value="Chitin-bd_dom"/>
</dbReference>
<dbReference type="GO" id="GO:0008061">
    <property type="term" value="F:chitin binding"/>
    <property type="evidence" value="ECO:0007669"/>
    <property type="project" value="InterPro"/>
</dbReference>
<evidence type="ECO:0000259" key="2">
    <source>
        <dbReference type="PROSITE" id="PS50940"/>
    </source>
</evidence>
<gene>
    <name evidence="3" type="ORF">MNOR_LOCUS13619</name>
</gene>
<organism evidence="3 4">
    <name type="scientific">Meganyctiphanes norvegica</name>
    <name type="common">Northern krill</name>
    <name type="synonym">Thysanopoda norvegica</name>
    <dbReference type="NCBI Taxonomy" id="48144"/>
    <lineage>
        <taxon>Eukaryota</taxon>
        <taxon>Metazoa</taxon>
        <taxon>Ecdysozoa</taxon>
        <taxon>Arthropoda</taxon>
        <taxon>Crustacea</taxon>
        <taxon>Multicrustacea</taxon>
        <taxon>Malacostraca</taxon>
        <taxon>Eumalacostraca</taxon>
        <taxon>Eucarida</taxon>
        <taxon>Euphausiacea</taxon>
        <taxon>Euphausiidae</taxon>
        <taxon>Meganyctiphanes</taxon>
    </lineage>
</organism>
<proteinExistence type="predicted"/>
<dbReference type="EMBL" id="CAXKWB010007863">
    <property type="protein sequence ID" value="CAL4088724.1"/>
    <property type="molecule type" value="Genomic_DNA"/>
</dbReference>
<dbReference type="GO" id="GO:0005576">
    <property type="term" value="C:extracellular region"/>
    <property type="evidence" value="ECO:0007669"/>
    <property type="project" value="InterPro"/>
</dbReference>
<feature type="chain" id="PRO_5043517104" description="Chitin-binding type-2 domain-containing protein" evidence="1">
    <location>
        <begin position="20"/>
        <end position="166"/>
    </location>
</feature>
<name>A0AAV2QM31_MEGNR</name>
<keyword evidence="1" id="KW-0732">Signal</keyword>
<dbReference type="AlphaFoldDB" id="A0AAV2QM31"/>
<evidence type="ECO:0000256" key="1">
    <source>
        <dbReference type="SAM" id="SignalP"/>
    </source>
</evidence>
<comment type="caution">
    <text evidence="3">The sequence shown here is derived from an EMBL/GenBank/DDBJ whole genome shotgun (WGS) entry which is preliminary data.</text>
</comment>
<dbReference type="Proteomes" id="UP001497623">
    <property type="component" value="Unassembled WGS sequence"/>
</dbReference>
<evidence type="ECO:0000313" key="4">
    <source>
        <dbReference type="Proteomes" id="UP001497623"/>
    </source>
</evidence>
<feature type="domain" description="Chitin-binding type-2" evidence="2">
    <location>
        <begin position="39"/>
        <end position="102"/>
    </location>
</feature>
<dbReference type="PROSITE" id="PS50940">
    <property type="entry name" value="CHIT_BIND_II"/>
    <property type="match status" value="1"/>
</dbReference>
<protein>
    <recommendedName>
        <fullName evidence="2">Chitin-binding type-2 domain-containing protein</fullName>
    </recommendedName>
</protein>
<accession>A0AAV2QM31</accession>